<reference evidence="1" key="2">
    <citation type="submission" date="2023-01" db="EMBL/GenBank/DDBJ databases">
        <authorList>
            <person name="Sun Q."/>
            <person name="Evtushenko L."/>
        </authorList>
    </citation>
    <scope>NUCLEOTIDE SEQUENCE</scope>
    <source>
        <strain evidence="1">VKM B-2789</strain>
    </source>
</reference>
<keyword evidence="2" id="KW-1185">Reference proteome</keyword>
<comment type="caution">
    <text evidence="1">The sequence shown here is derived from an EMBL/GenBank/DDBJ whole genome shotgun (WGS) entry which is preliminary data.</text>
</comment>
<dbReference type="AlphaFoldDB" id="A0A9W6K0I1"/>
<evidence type="ECO:0000313" key="1">
    <source>
        <dbReference type="EMBL" id="GLK86662.1"/>
    </source>
</evidence>
<dbReference type="RefSeq" id="WP_213363696.1">
    <property type="nucleotide sequence ID" value="NZ_BSFM01000021.1"/>
</dbReference>
<dbReference type="Proteomes" id="UP001143330">
    <property type="component" value="Unassembled WGS sequence"/>
</dbReference>
<dbReference type="EMBL" id="BSFM01000021">
    <property type="protein sequence ID" value="GLK86662.1"/>
    <property type="molecule type" value="Genomic_DNA"/>
</dbReference>
<accession>A0A9W6K0I1</accession>
<organism evidence="1 2">
    <name type="scientific">Ancylobacter defluvii</name>
    <dbReference type="NCBI Taxonomy" id="1282440"/>
    <lineage>
        <taxon>Bacteria</taxon>
        <taxon>Pseudomonadati</taxon>
        <taxon>Pseudomonadota</taxon>
        <taxon>Alphaproteobacteria</taxon>
        <taxon>Hyphomicrobiales</taxon>
        <taxon>Xanthobacteraceae</taxon>
        <taxon>Ancylobacter</taxon>
    </lineage>
</organism>
<proteinExistence type="predicted"/>
<sequence>MTTAPVITGMTAAERAASSAVVEAREAVGKMKLADLAELAAEFAFEIEGTQRALIEGGFRSTPAACQIRRAAGLWQVSDIFAEIIKLDPTEQAKKDRGETVEGWREKEFRTCFKRLLKGR</sequence>
<name>A0A9W6K0I1_9HYPH</name>
<protein>
    <submittedName>
        <fullName evidence="1">Uncharacterized protein</fullName>
    </submittedName>
</protein>
<evidence type="ECO:0000313" key="2">
    <source>
        <dbReference type="Proteomes" id="UP001143330"/>
    </source>
</evidence>
<gene>
    <name evidence="1" type="ORF">GCM10017653_47320</name>
</gene>
<reference evidence="1" key="1">
    <citation type="journal article" date="2014" name="Int. J. Syst. Evol. Microbiol.">
        <title>Complete genome sequence of Corynebacterium casei LMG S-19264T (=DSM 44701T), isolated from a smear-ripened cheese.</title>
        <authorList>
            <consortium name="US DOE Joint Genome Institute (JGI-PGF)"/>
            <person name="Walter F."/>
            <person name="Albersmeier A."/>
            <person name="Kalinowski J."/>
            <person name="Ruckert C."/>
        </authorList>
    </citation>
    <scope>NUCLEOTIDE SEQUENCE</scope>
    <source>
        <strain evidence="1">VKM B-2789</strain>
    </source>
</reference>